<proteinExistence type="predicted"/>
<dbReference type="RefSeq" id="WP_213669381.1">
    <property type="nucleotide sequence ID" value="NZ_JAHCDA010000001.1"/>
</dbReference>
<sequence>MPDLQHSLLAWIAEVVERDAGQVEEIALSQSSAWSLREGALRHETGRYFNVVGLEWVKAGEIRQAPFIEQREVGTLGLIARPGRSGLDFLMHAKAEPGNVGGVQLAPTCQATASNADRVHGGTPPPFSREFLGAKEGILADSLQSEQGSRFLGKRNRNVLLLAPDWEDDPGPLHRWISFAVLRDLLAQDFLVNTDARSVLCTSDWPTLAGRAPFPGEDRFSRELCASFHAPVRSGVLEEVFSALERARAASPAPRPVPVDAMAGFGFDLESQPVMSDGAVAVRQIRVRSRTREVAEWDQPILDLAAPQLLDLPCRRQEGLLLFGYRPCWEPGLLAGAELAPGSAGTLDGTVRLEVRQSDEGGRFHRDIATYRVLDLGTAEPEEGMLWLTLAEVHALMPRGVFNNEARSATSLLLSLA</sequence>
<keyword evidence="3" id="KW-1185">Reference proteome</keyword>
<reference evidence="2 3" key="1">
    <citation type="submission" date="2021-05" db="EMBL/GenBank/DDBJ databases">
        <title>Roseococcus sp. XZZS9, whole genome shotgun sequencing project.</title>
        <authorList>
            <person name="Zhao G."/>
            <person name="Shen L."/>
        </authorList>
    </citation>
    <scope>NUCLEOTIDE SEQUENCE [LARGE SCALE GENOMIC DNA]</scope>
    <source>
        <strain evidence="2 3">XZZS9</strain>
    </source>
</reference>
<organism evidence="2 3">
    <name type="scientific">Roseococcus pinisoli</name>
    <dbReference type="NCBI Taxonomy" id="2835040"/>
    <lineage>
        <taxon>Bacteria</taxon>
        <taxon>Pseudomonadati</taxon>
        <taxon>Pseudomonadota</taxon>
        <taxon>Alphaproteobacteria</taxon>
        <taxon>Acetobacterales</taxon>
        <taxon>Roseomonadaceae</taxon>
        <taxon>Roseococcus</taxon>
    </lineage>
</organism>
<feature type="domain" description="dTDP-4-dehydro-6-deoxy-alpha-D-glucopyranose 2,3-dehydratase" evidence="1">
    <location>
        <begin position="7"/>
        <end position="201"/>
    </location>
</feature>
<dbReference type="InterPro" id="IPR005212">
    <property type="entry name" value="EvaA-like"/>
</dbReference>
<evidence type="ECO:0000259" key="1">
    <source>
        <dbReference type="Pfam" id="PF03559"/>
    </source>
</evidence>
<gene>
    <name evidence="2" type="ORF">KHU32_07515</name>
</gene>
<dbReference type="InterPro" id="IPR038153">
    <property type="entry name" value="EvaA-like_sf"/>
</dbReference>
<feature type="domain" description="dTDP-4-dehydro-6-deoxy-alpha-D-glucopyranose 2,3-dehydratase" evidence="1">
    <location>
        <begin position="253"/>
        <end position="342"/>
    </location>
</feature>
<dbReference type="EMBL" id="JAHCDA010000001">
    <property type="protein sequence ID" value="MBS7810781.1"/>
    <property type="molecule type" value="Genomic_DNA"/>
</dbReference>
<dbReference type="Proteomes" id="UP000766336">
    <property type="component" value="Unassembled WGS sequence"/>
</dbReference>
<feature type="domain" description="dTDP-4-dehydro-6-deoxy-alpha-D-glucopyranose 2,3-dehydratase" evidence="1">
    <location>
        <begin position="348"/>
        <end position="412"/>
    </location>
</feature>
<evidence type="ECO:0000313" key="3">
    <source>
        <dbReference type="Proteomes" id="UP000766336"/>
    </source>
</evidence>
<accession>A0ABS5QAQ2</accession>
<evidence type="ECO:0000313" key="2">
    <source>
        <dbReference type="EMBL" id="MBS7810781.1"/>
    </source>
</evidence>
<dbReference type="Pfam" id="PF03559">
    <property type="entry name" value="Hexose_dehydrat"/>
    <property type="match status" value="3"/>
</dbReference>
<dbReference type="Gene3D" id="3.90.79.40">
    <property type="entry name" value="EvaA sugar 2,3-dehydratase subunit"/>
    <property type="match status" value="2"/>
</dbReference>
<name>A0ABS5QAQ2_9PROT</name>
<comment type="caution">
    <text evidence="2">The sequence shown here is derived from an EMBL/GenBank/DDBJ whole genome shotgun (WGS) entry which is preliminary data.</text>
</comment>
<protein>
    <submittedName>
        <fullName evidence="2">NDP-hexose 2,3-dehydratase family protein</fullName>
    </submittedName>
</protein>